<dbReference type="GO" id="GO:0043634">
    <property type="term" value="P:polyadenylation-dependent ncRNA catabolic process"/>
    <property type="evidence" value="ECO:0007669"/>
    <property type="project" value="TreeGrafter"/>
</dbReference>
<dbReference type="AlphaFoldDB" id="A0A7E4VEW7"/>
<dbReference type="SUPFAM" id="SSF81631">
    <property type="entry name" value="PAP/OAS1 substrate-binding domain"/>
    <property type="match status" value="1"/>
</dbReference>
<dbReference type="GO" id="GO:0046872">
    <property type="term" value="F:metal ion binding"/>
    <property type="evidence" value="ECO:0007669"/>
    <property type="project" value="UniProtKB-KW"/>
</dbReference>
<evidence type="ECO:0000259" key="5">
    <source>
        <dbReference type="Pfam" id="PF22600"/>
    </source>
</evidence>
<evidence type="ECO:0000256" key="1">
    <source>
        <dbReference type="ARBA" id="ARBA00022723"/>
    </source>
</evidence>
<dbReference type="WBParaSite" id="Pan_g19658.t1">
    <property type="protein sequence ID" value="Pan_g19658.t1"/>
    <property type="gene ID" value="Pan_g19658"/>
</dbReference>
<feature type="compositionally biased region" description="Polar residues" evidence="3">
    <location>
        <begin position="629"/>
        <end position="638"/>
    </location>
</feature>
<feature type="domain" description="Poly(A) RNA polymerase mitochondrial-like central palm" evidence="5">
    <location>
        <begin position="92"/>
        <end position="215"/>
    </location>
</feature>
<evidence type="ECO:0000313" key="6">
    <source>
        <dbReference type="Proteomes" id="UP000492821"/>
    </source>
</evidence>
<keyword evidence="6" id="KW-1185">Reference proteome</keyword>
<dbReference type="PANTHER" id="PTHR23092">
    <property type="entry name" value="POLY(A) RNA POLYMERASE"/>
    <property type="match status" value="1"/>
</dbReference>
<feature type="region of interest" description="Disordered" evidence="3">
    <location>
        <begin position="1"/>
        <end position="72"/>
    </location>
</feature>
<accession>A0A7E4VEW7</accession>
<feature type="region of interest" description="Disordered" evidence="3">
    <location>
        <begin position="617"/>
        <end position="687"/>
    </location>
</feature>
<dbReference type="GO" id="GO:0031499">
    <property type="term" value="C:TRAMP complex"/>
    <property type="evidence" value="ECO:0007669"/>
    <property type="project" value="TreeGrafter"/>
</dbReference>
<evidence type="ECO:0000256" key="3">
    <source>
        <dbReference type="SAM" id="MobiDB-lite"/>
    </source>
</evidence>
<proteinExistence type="predicted"/>
<dbReference type="InterPro" id="IPR002058">
    <property type="entry name" value="PAP_assoc"/>
</dbReference>
<feature type="domain" description="PAP-associated" evidence="4">
    <location>
        <begin position="282"/>
        <end position="344"/>
    </location>
</feature>
<protein>
    <submittedName>
        <fullName evidence="7">PAP-associated domain-containing protein</fullName>
    </submittedName>
</protein>
<organism evidence="6 7">
    <name type="scientific">Panagrellus redivivus</name>
    <name type="common">Microworm</name>
    <dbReference type="NCBI Taxonomy" id="6233"/>
    <lineage>
        <taxon>Eukaryota</taxon>
        <taxon>Metazoa</taxon>
        <taxon>Ecdysozoa</taxon>
        <taxon>Nematoda</taxon>
        <taxon>Chromadorea</taxon>
        <taxon>Rhabditida</taxon>
        <taxon>Tylenchina</taxon>
        <taxon>Panagrolaimomorpha</taxon>
        <taxon>Panagrolaimoidea</taxon>
        <taxon>Panagrolaimidae</taxon>
        <taxon>Panagrellus</taxon>
    </lineage>
</organism>
<sequence length="687" mass="76582">MQPNLDTCAEQFAGTSDDAGWYPDNDDFAYKLNEYPSDSGVGGSSSSSETSSASKGGVVTPPEPDSASASPSNIPWASNRVYAHSVDGLHAEILECAGWLKSTPQEIYARVNVCHRVRTILHSFWRDSTLRVFGSVATDLFLPTSDIDLSVDLTIVNPETMRCAAKCFEESGDFDEVHVLDKAYVPIIKLRDRATGINIDISFNTQRAQEAVDYICHFRSLYPAMGPIAIFLKQFLMLRHLNHAFTGGLSSYGLVLMIAHLILRRYREAFYDVQVENLREGSLGQFLLDFLKYYGEEFDPVTEGLAFDTPMSSNVVPKAELVLHMREPLCASIFCLQDPLLPSNDVGRGAHQFMLVRSCFKAAYDHLLAVMDDDTFSDPILSTIMQFPPEIAAIRSRMHDSAVETWIKHNPGTPDFSDGLPLGPHPVFALADGSFYFPTMRCIINNMNYRGFNDTPEETIYDAAMQRQMLLQQMYENPSQYGIDMNFMNQMVQRFGNPNFQSPPPMQHPQPPQQQFFPPNFVAPQYWQPRAPFPPHMPIMHPHHPQAFLHQMPMPPMPPHMYNPHHPGRFQPDMVPIVPPPHVFFSYANPGFNPHQPVPGIPYGCPLPPNYCAPAPYSPHPRIPRDSESSTGSTSTPNAEDMACESDNSPPESLGSGTSDLSSISPDFDDESREALSSSPLSPGLSD</sequence>
<keyword evidence="2" id="KW-0460">Magnesium</keyword>
<dbReference type="InterPro" id="IPR043519">
    <property type="entry name" value="NT_sf"/>
</dbReference>
<keyword evidence="1" id="KW-0479">Metal-binding</keyword>
<reference evidence="6" key="1">
    <citation type="journal article" date="2013" name="Genetics">
        <title>The draft genome and transcriptome of Panagrellus redivivus are shaped by the harsh demands of a free-living lifestyle.</title>
        <authorList>
            <person name="Srinivasan J."/>
            <person name="Dillman A.R."/>
            <person name="Macchietto M.G."/>
            <person name="Heikkinen L."/>
            <person name="Lakso M."/>
            <person name="Fracchia K.M."/>
            <person name="Antoshechkin I."/>
            <person name="Mortazavi A."/>
            <person name="Wong G."/>
            <person name="Sternberg P.W."/>
        </authorList>
    </citation>
    <scope>NUCLEOTIDE SEQUENCE [LARGE SCALE GENOMIC DNA]</scope>
    <source>
        <strain evidence="6">MT8872</strain>
    </source>
</reference>
<dbReference type="GO" id="GO:0005730">
    <property type="term" value="C:nucleolus"/>
    <property type="evidence" value="ECO:0007669"/>
    <property type="project" value="TreeGrafter"/>
</dbReference>
<dbReference type="Gene3D" id="1.10.1410.10">
    <property type="match status" value="1"/>
</dbReference>
<dbReference type="InterPro" id="IPR054708">
    <property type="entry name" value="MTPAP-like_central"/>
</dbReference>
<dbReference type="GO" id="GO:0031123">
    <property type="term" value="P:RNA 3'-end processing"/>
    <property type="evidence" value="ECO:0007669"/>
    <property type="project" value="TreeGrafter"/>
</dbReference>
<dbReference type="GO" id="GO:0003729">
    <property type="term" value="F:mRNA binding"/>
    <property type="evidence" value="ECO:0007669"/>
    <property type="project" value="TreeGrafter"/>
</dbReference>
<dbReference type="PANTHER" id="PTHR23092:SF15">
    <property type="entry name" value="INACTIVE NON-CANONICAL POLY(A) RNA POLYMERASE PROTEIN TRF4-2-RELATED"/>
    <property type="match status" value="1"/>
</dbReference>
<dbReference type="CDD" id="cd05402">
    <property type="entry name" value="NT_PAP_TUTase"/>
    <property type="match status" value="1"/>
</dbReference>
<dbReference type="SUPFAM" id="SSF81301">
    <property type="entry name" value="Nucleotidyltransferase"/>
    <property type="match status" value="1"/>
</dbReference>
<evidence type="ECO:0000313" key="7">
    <source>
        <dbReference type="WBParaSite" id="Pan_g19658.t1"/>
    </source>
</evidence>
<evidence type="ECO:0000259" key="4">
    <source>
        <dbReference type="Pfam" id="PF03828"/>
    </source>
</evidence>
<feature type="compositionally biased region" description="Low complexity" evidence="3">
    <location>
        <begin position="676"/>
        <end position="687"/>
    </location>
</feature>
<dbReference type="Gene3D" id="3.30.460.10">
    <property type="entry name" value="Beta Polymerase, domain 2"/>
    <property type="match status" value="1"/>
</dbReference>
<evidence type="ECO:0000256" key="2">
    <source>
        <dbReference type="ARBA" id="ARBA00022842"/>
    </source>
</evidence>
<dbReference type="Proteomes" id="UP000492821">
    <property type="component" value="Unassembled WGS sequence"/>
</dbReference>
<reference evidence="7" key="2">
    <citation type="submission" date="2020-10" db="UniProtKB">
        <authorList>
            <consortium name="WormBaseParasite"/>
        </authorList>
    </citation>
    <scope>IDENTIFICATION</scope>
</reference>
<dbReference type="GO" id="GO:1990817">
    <property type="term" value="F:poly(A) RNA polymerase activity"/>
    <property type="evidence" value="ECO:0007669"/>
    <property type="project" value="InterPro"/>
</dbReference>
<name>A0A7E4VEW7_PANRE</name>
<feature type="compositionally biased region" description="Low complexity" evidence="3">
    <location>
        <begin position="44"/>
        <end position="57"/>
    </location>
</feature>
<dbReference type="Pfam" id="PF22600">
    <property type="entry name" value="MTPAP-like_central"/>
    <property type="match status" value="1"/>
</dbReference>
<feature type="compositionally biased region" description="Polar residues" evidence="3">
    <location>
        <begin position="646"/>
        <end position="665"/>
    </location>
</feature>
<dbReference type="InterPro" id="IPR045862">
    <property type="entry name" value="Trf4-like"/>
</dbReference>
<dbReference type="Pfam" id="PF03828">
    <property type="entry name" value="PAP_assoc"/>
    <property type="match status" value="1"/>
</dbReference>